<reference evidence="2 3" key="1">
    <citation type="submission" date="2024-03" db="EMBL/GenBank/DDBJ databases">
        <title>High-quality draft genome sequence of Oceanobacter sp. wDCs-4.</title>
        <authorList>
            <person name="Dong C."/>
        </authorList>
    </citation>
    <scope>NUCLEOTIDE SEQUENCE [LARGE SCALE GENOMIC DNA]</scope>
    <source>
        <strain evidence="3">wDCs-4</strain>
    </source>
</reference>
<dbReference type="PANTHER" id="PTHR45655:SF13">
    <property type="entry name" value="SOLUBLE GUANYLATE CYCLASE GCY-32-RELATED"/>
    <property type="match status" value="1"/>
</dbReference>
<gene>
    <name evidence="2" type="ORF">WG929_04495</name>
</gene>
<evidence type="ECO:0000313" key="2">
    <source>
        <dbReference type="EMBL" id="MFK4751666.1"/>
    </source>
</evidence>
<keyword evidence="3" id="KW-1185">Reference proteome</keyword>
<evidence type="ECO:0000313" key="3">
    <source>
        <dbReference type="Proteomes" id="UP001620597"/>
    </source>
</evidence>
<dbReference type="EMBL" id="JBBKTX010000004">
    <property type="protein sequence ID" value="MFK4751666.1"/>
    <property type="molecule type" value="Genomic_DNA"/>
</dbReference>
<comment type="caution">
    <text evidence="2">The sequence shown here is derived from an EMBL/GenBank/DDBJ whole genome shotgun (WGS) entry which is preliminary data.</text>
</comment>
<feature type="domain" description="Heme NO-binding" evidence="1">
    <location>
        <begin position="3"/>
        <end position="157"/>
    </location>
</feature>
<accession>A0ABW8NFE3</accession>
<dbReference type="InterPro" id="IPR038158">
    <property type="entry name" value="H-NOX_domain_sf"/>
</dbReference>
<name>A0ABW8NFE3_9GAMM</name>
<dbReference type="Gene3D" id="3.90.1520.10">
    <property type="entry name" value="H-NOX domain"/>
    <property type="match status" value="1"/>
</dbReference>
<proteinExistence type="predicted"/>
<protein>
    <submittedName>
        <fullName evidence="2">Heme NO-binding domain-containing protein</fullName>
    </submittedName>
</protein>
<dbReference type="InterPro" id="IPR011644">
    <property type="entry name" value="Heme_NO-bd"/>
</dbReference>
<dbReference type="InterPro" id="IPR024096">
    <property type="entry name" value="NO_sig/Golgi_transp_ligand-bd"/>
</dbReference>
<evidence type="ECO:0000259" key="1">
    <source>
        <dbReference type="Pfam" id="PF07700"/>
    </source>
</evidence>
<dbReference type="RefSeq" id="WP_416205066.1">
    <property type="nucleotide sequence ID" value="NZ_JBBKTX010000004.1"/>
</dbReference>
<dbReference type="Pfam" id="PF07700">
    <property type="entry name" value="HNOB"/>
    <property type="match status" value="1"/>
</dbReference>
<organism evidence="2 3">
    <name type="scientific">Oceanobacter antarcticus</name>
    <dbReference type="NCBI Taxonomy" id="3133425"/>
    <lineage>
        <taxon>Bacteria</taxon>
        <taxon>Pseudomonadati</taxon>
        <taxon>Pseudomonadota</taxon>
        <taxon>Gammaproteobacteria</taxon>
        <taxon>Oceanospirillales</taxon>
        <taxon>Oceanospirillaceae</taxon>
        <taxon>Oceanobacter</taxon>
    </lineage>
</organism>
<sequence>MLGMIFTELVEMVEDTFSPELADEILTAANLPNGGAYTAVGYYNAEEILSLVTLLSEKTGTPVPDLVQAFGRYLFNSFTRSHAELLADKHSLFDLLATLDNDIHKEVLRLYSEATLPTFRVISQSSDCMELEYRSKNHLEPLAIGLIEGAGNYFGHQQLIISQQPGTGSNDATVFRVQI</sequence>
<dbReference type="Proteomes" id="UP001620597">
    <property type="component" value="Unassembled WGS sequence"/>
</dbReference>
<dbReference type="SUPFAM" id="SSF111126">
    <property type="entry name" value="Ligand-binding domain in the NO signalling and Golgi transport"/>
    <property type="match status" value="1"/>
</dbReference>
<dbReference type="PANTHER" id="PTHR45655">
    <property type="entry name" value="GUANYLATE CYCLASE SOLUBLE SUBUNIT BETA-2"/>
    <property type="match status" value="1"/>
</dbReference>